<dbReference type="AlphaFoldDB" id="W2FKT9"/>
<evidence type="ECO:0000313" key="2">
    <source>
        <dbReference type="EMBL" id="ETK70680.1"/>
    </source>
</evidence>
<gene>
    <name evidence="2" type="ORF">L915_21993</name>
</gene>
<reference evidence="2" key="1">
    <citation type="submission" date="2013-11" db="EMBL/GenBank/DDBJ databases">
        <title>The Genome Sequence of Phytophthora parasitica CJ02B3.</title>
        <authorList>
            <consortium name="The Broad Institute Genomics Platform"/>
            <person name="Russ C."/>
            <person name="Tyler B."/>
            <person name="Panabieres F."/>
            <person name="Shan W."/>
            <person name="Tripathy S."/>
            <person name="Grunwald N."/>
            <person name="Machado M."/>
            <person name="Johnson C.S."/>
            <person name="Arredondo F."/>
            <person name="Hong C."/>
            <person name="Coffey M."/>
            <person name="Young S.K."/>
            <person name="Zeng Q."/>
            <person name="Gargeya S."/>
            <person name="Fitzgerald M."/>
            <person name="Abouelleil A."/>
            <person name="Alvarado L."/>
            <person name="Chapman S.B."/>
            <person name="Gainer-Dewar J."/>
            <person name="Goldberg J."/>
            <person name="Griggs A."/>
            <person name="Gujja S."/>
            <person name="Hansen M."/>
            <person name="Howarth C."/>
            <person name="Imamovic A."/>
            <person name="Ireland A."/>
            <person name="Larimer J."/>
            <person name="McCowan C."/>
            <person name="Murphy C."/>
            <person name="Pearson M."/>
            <person name="Poon T.W."/>
            <person name="Priest M."/>
            <person name="Roberts A."/>
            <person name="Saif S."/>
            <person name="Shea T."/>
            <person name="Sykes S."/>
            <person name="Wortman J."/>
            <person name="Nusbaum C."/>
            <person name="Birren B."/>
        </authorList>
    </citation>
    <scope>NUCLEOTIDE SEQUENCE [LARGE SCALE GENOMIC DNA]</scope>
    <source>
        <strain evidence="2">CJ02B3</strain>
    </source>
</reference>
<dbReference type="Pfam" id="PF14214">
    <property type="entry name" value="Helitron_like_N"/>
    <property type="match status" value="1"/>
</dbReference>
<protein>
    <recommendedName>
        <fullName evidence="1">Helitron helicase-like domain-containing protein</fullName>
    </recommendedName>
</protein>
<accession>W2FKT9</accession>
<name>W2FKT9_PHYNI</name>
<proteinExistence type="predicted"/>
<organism evidence="2">
    <name type="scientific">Phytophthora nicotianae</name>
    <name type="common">Potato buckeye rot agent</name>
    <name type="synonym">Phytophthora parasitica</name>
    <dbReference type="NCBI Taxonomy" id="4792"/>
    <lineage>
        <taxon>Eukaryota</taxon>
        <taxon>Sar</taxon>
        <taxon>Stramenopiles</taxon>
        <taxon>Oomycota</taxon>
        <taxon>Peronosporomycetes</taxon>
        <taxon>Peronosporales</taxon>
        <taxon>Peronosporaceae</taxon>
        <taxon>Phytophthora</taxon>
    </lineage>
</organism>
<dbReference type="EMBL" id="KI690237">
    <property type="protein sequence ID" value="ETK70680.1"/>
    <property type="molecule type" value="Genomic_DNA"/>
</dbReference>
<feature type="non-terminal residue" evidence="2">
    <location>
        <position position="203"/>
    </location>
</feature>
<feature type="domain" description="Helitron helicase-like" evidence="1">
    <location>
        <begin position="80"/>
        <end position="195"/>
    </location>
</feature>
<dbReference type="Proteomes" id="UP000053236">
    <property type="component" value="Unassembled WGS sequence"/>
</dbReference>
<dbReference type="InterPro" id="IPR025476">
    <property type="entry name" value="Helitron_helicase-like"/>
</dbReference>
<sequence length="203" mass="23828">KNENDTKTELQRIVEAANVVSEDSQHPVKELQRHTNPIDEYKTELIMQNCFPTLFPNGKGGFNIIDSENRLHEFHLAEFCCHLMKWHDRRFVIHPNFKFFCINLIQRRQIDGLVRRVCDRNNVNEEVQEREQDKDTAKAIQLLESLKPYFRVVRGSGLYWSNVRDDLMSMIGSRVLPARFPTFFLTLSAADTVWPVFFQGLQS</sequence>
<feature type="non-terminal residue" evidence="2">
    <location>
        <position position="1"/>
    </location>
</feature>
<evidence type="ECO:0000259" key="1">
    <source>
        <dbReference type="Pfam" id="PF14214"/>
    </source>
</evidence>